<dbReference type="PANTHER" id="PTHR43156:SF2">
    <property type="entry name" value="STAGE II SPORULATION PROTEIN E"/>
    <property type="match status" value="1"/>
</dbReference>
<dbReference type="PANTHER" id="PTHR43156">
    <property type="entry name" value="STAGE II SPORULATION PROTEIN E-RELATED"/>
    <property type="match status" value="1"/>
</dbReference>
<keyword evidence="1" id="KW-0378">Hydrolase</keyword>
<evidence type="ECO:0000313" key="5">
    <source>
        <dbReference type="EMBL" id="UWZ82998.1"/>
    </source>
</evidence>
<feature type="transmembrane region" description="Helical" evidence="3">
    <location>
        <begin position="39"/>
        <end position="57"/>
    </location>
</feature>
<dbReference type="AlphaFoldDB" id="A0A9J7BPY3"/>
<feature type="transmembrane region" description="Helical" evidence="3">
    <location>
        <begin position="69"/>
        <end position="98"/>
    </location>
</feature>
<evidence type="ECO:0000256" key="2">
    <source>
        <dbReference type="SAM" id="Coils"/>
    </source>
</evidence>
<evidence type="ECO:0000256" key="1">
    <source>
        <dbReference type="ARBA" id="ARBA00022801"/>
    </source>
</evidence>
<dbReference type="Gene3D" id="3.60.40.10">
    <property type="entry name" value="PPM-type phosphatase domain"/>
    <property type="match status" value="1"/>
</dbReference>
<evidence type="ECO:0000313" key="6">
    <source>
        <dbReference type="Proteomes" id="UP001059380"/>
    </source>
</evidence>
<keyword evidence="6" id="KW-1185">Reference proteome</keyword>
<dbReference type="SUPFAM" id="SSF81606">
    <property type="entry name" value="PP2C-like"/>
    <property type="match status" value="1"/>
</dbReference>
<dbReference type="InterPro" id="IPR001932">
    <property type="entry name" value="PPM-type_phosphatase-like_dom"/>
</dbReference>
<dbReference type="SMART" id="SM00331">
    <property type="entry name" value="PP2C_SIG"/>
    <property type="match status" value="1"/>
</dbReference>
<sequence length="395" mass="43726">MRITRTSLIAFLKTQAVYIAFSIVVAGIFWAIGEDINPLTILVYSLTLGNLTMLPMGKASTLYLGRRFPYNWLVFLSLLSVLLLPVYLISSTLVWLIAPPSPQSLGHYVQTGWKFPILITTVFSIGFFVYETSRKRFEERNRELEQSVERESAKVESQKEELRRAREIQESLLPKEIPKVDGFDLAAAWRPAREVSGDYFDVFRLGESLIAFCVADVVGKGVSAALLMANVQAAVRAFASEHISPAELCGKVNRLLCENVATGKFVTFLFGILDCGARRLVYCNAGHPDPILVTQGKAAALNDSGAVLGVFPAWQYKDEVVELAEGDRFLVFTDGLTEAEAPDEVEFGEERIADFAARHSSQSAMELSTSLLDRVDAYCRSQFQDDATLVVVAAK</sequence>
<dbReference type="Proteomes" id="UP001059380">
    <property type="component" value="Chromosome"/>
</dbReference>
<dbReference type="KEGG" id="orp:MOP44_20795"/>
<dbReference type="Pfam" id="PF07228">
    <property type="entry name" value="SpoIIE"/>
    <property type="match status" value="1"/>
</dbReference>
<organism evidence="5 6">
    <name type="scientific">Occallatibacter riparius</name>
    <dbReference type="NCBI Taxonomy" id="1002689"/>
    <lineage>
        <taxon>Bacteria</taxon>
        <taxon>Pseudomonadati</taxon>
        <taxon>Acidobacteriota</taxon>
        <taxon>Terriglobia</taxon>
        <taxon>Terriglobales</taxon>
        <taxon>Acidobacteriaceae</taxon>
        <taxon>Occallatibacter</taxon>
    </lineage>
</organism>
<reference evidence="5" key="1">
    <citation type="submission" date="2021-04" db="EMBL/GenBank/DDBJ databases">
        <title>Phylogenetic analysis of Acidobacteriaceae.</title>
        <authorList>
            <person name="Qiu L."/>
            <person name="Zhang Q."/>
        </authorList>
    </citation>
    <scope>NUCLEOTIDE SEQUENCE</scope>
    <source>
        <strain evidence="5">DSM 25168</strain>
    </source>
</reference>
<keyword evidence="3" id="KW-1133">Transmembrane helix</keyword>
<protein>
    <submittedName>
        <fullName evidence="5">PP2C family protein-serine/threonine phosphatase</fullName>
    </submittedName>
</protein>
<dbReference type="GO" id="GO:0016791">
    <property type="term" value="F:phosphatase activity"/>
    <property type="evidence" value="ECO:0007669"/>
    <property type="project" value="TreeGrafter"/>
</dbReference>
<feature type="coiled-coil region" evidence="2">
    <location>
        <begin position="134"/>
        <end position="168"/>
    </location>
</feature>
<keyword evidence="2" id="KW-0175">Coiled coil</keyword>
<evidence type="ECO:0000256" key="3">
    <source>
        <dbReference type="SAM" id="Phobius"/>
    </source>
</evidence>
<feature type="domain" description="PPM-type phosphatase" evidence="4">
    <location>
        <begin position="180"/>
        <end position="394"/>
    </location>
</feature>
<proteinExistence type="predicted"/>
<dbReference type="PROSITE" id="PS51746">
    <property type="entry name" value="PPM_2"/>
    <property type="match status" value="1"/>
</dbReference>
<feature type="transmembrane region" description="Helical" evidence="3">
    <location>
        <begin position="113"/>
        <end position="130"/>
    </location>
</feature>
<evidence type="ECO:0000259" key="4">
    <source>
        <dbReference type="PROSITE" id="PS51746"/>
    </source>
</evidence>
<dbReference type="EMBL" id="CP093313">
    <property type="protein sequence ID" value="UWZ82998.1"/>
    <property type="molecule type" value="Genomic_DNA"/>
</dbReference>
<name>A0A9J7BPY3_9BACT</name>
<feature type="transmembrane region" description="Helical" evidence="3">
    <location>
        <begin position="12"/>
        <end position="33"/>
    </location>
</feature>
<dbReference type="InterPro" id="IPR036457">
    <property type="entry name" value="PPM-type-like_dom_sf"/>
</dbReference>
<keyword evidence="3" id="KW-0812">Transmembrane</keyword>
<gene>
    <name evidence="5" type="ORF">MOP44_20795</name>
</gene>
<keyword evidence="3" id="KW-0472">Membrane</keyword>
<dbReference type="RefSeq" id="WP_260792331.1">
    <property type="nucleotide sequence ID" value="NZ_CP093313.1"/>
</dbReference>
<accession>A0A9J7BPY3</accession>
<dbReference type="InterPro" id="IPR052016">
    <property type="entry name" value="Bact_Sigma-Reg"/>
</dbReference>